<protein>
    <submittedName>
        <fullName evidence="1">Uncharacterized protein</fullName>
    </submittedName>
</protein>
<proteinExistence type="predicted"/>
<dbReference type="Proteomes" id="UP000185494">
    <property type="component" value="Chromosome 1"/>
</dbReference>
<sequence>MRFLFLGSTFRALDSLAPAMAVLRAGGHACRSLLYPLPGDASRDRFAGWAEGAHRVLEHDAGTVAEYADHARSPGFLEEIAAEIEGFRPAALVLAVNTLPFARLRADLRERLPPPRAPFWIGVQHGLVQRWEEMNRHDTCDAFLAFGPRDLGRLAPWLRARARVAGLPKLDRLAEQPTSDRGFLLYVADARPTAVEAVNRLLTALEARLGCPVLVRDHPARPGLYRPEASLPRDPALQALVEAGDPIPALAACSAVLTNYSTLGLEALALGKPLVSLPLDDALEAFGGIPGMAASLEPEAVLDALRRAREDSAAVERFLGDAVGGRAPHHASRMARALESLTRAHRRRAGRPMPDRRPAARLPLRLGVEATAWPEENRLALRGFVAADPPVTRIRLRHGGEPLGEAEVAGRRPDLADAFADYGRIATGWRLDCPLPEAPGLLEVELLDETGPRGIRTLHPRMTRVTPG</sequence>
<dbReference type="EMBL" id="CP015583">
    <property type="protein sequence ID" value="APT56820.1"/>
    <property type="molecule type" value="Genomic_DNA"/>
</dbReference>
<organism evidence="1 2">
    <name type="scientific">Roseomonas gilardii</name>
    <dbReference type="NCBI Taxonomy" id="257708"/>
    <lineage>
        <taxon>Bacteria</taxon>
        <taxon>Pseudomonadati</taxon>
        <taxon>Pseudomonadota</taxon>
        <taxon>Alphaproteobacteria</taxon>
        <taxon>Acetobacterales</taxon>
        <taxon>Roseomonadaceae</taxon>
        <taxon>Roseomonas</taxon>
    </lineage>
</organism>
<accession>A0A1L7ADL6</accession>
<dbReference type="SUPFAM" id="SSF53756">
    <property type="entry name" value="UDP-Glycosyltransferase/glycogen phosphorylase"/>
    <property type="match status" value="1"/>
</dbReference>
<gene>
    <name evidence="1" type="ORF">RGI145_06575</name>
</gene>
<reference evidence="1 2" key="1">
    <citation type="submission" date="2016-05" db="EMBL/GenBank/DDBJ databases">
        <title>Complete Genome and Methylome Analysis of Psychrotrophic Bacterial Isolates from Antarctic Lake Untersee.</title>
        <authorList>
            <person name="Fomenkov A."/>
            <person name="Akimov V.N."/>
            <person name="Vasilyeva L.V."/>
            <person name="Andersen D."/>
            <person name="Vincze T."/>
            <person name="Roberts R.J."/>
        </authorList>
    </citation>
    <scope>NUCLEOTIDE SEQUENCE [LARGE SCALE GENOMIC DNA]</scope>
    <source>
        <strain evidence="1 2">U14-5</strain>
    </source>
</reference>
<dbReference type="KEGG" id="rgi:RGI145_06575"/>
<evidence type="ECO:0000313" key="2">
    <source>
        <dbReference type="Proteomes" id="UP000185494"/>
    </source>
</evidence>
<dbReference type="STRING" id="257708.RGI145_06575"/>
<name>A0A1L7ADL6_9PROT</name>
<evidence type="ECO:0000313" key="1">
    <source>
        <dbReference type="EMBL" id="APT56820.1"/>
    </source>
</evidence>
<dbReference type="AlphaFoldDB" id="A0A1L7ADL6"/>
<dbReference type="RefSeq" id="WP_075797744.1">
    <property type="nucleotide sequence ID" value="NZ_CP015583.1"/>
</dbReference>